<organism evidence="2 3">
    <name type="scientific">Galbitalea soli</name>
    <dbReference type="NCBI Taxonomy" id="1268042"/>
    <lineage>
        <taxon>Bacteria</taxon>
        <taxon>Bacillati</taxon>
        <taxon>Actinomycetota</taxon>
        <taxon>Actinomycetes</taxon>
        <taxon>Micrococcales</taxon>
        <taxon>Microbacteriaceae</taxon>
        <taxon>Galbitalea</taxon>
    </lineage>
</organism>
<keyword evidence="1" id="KW-0472">Membrane</keyword>
<evidence type="ECO:0000313" key="2">
    <source>
        <dbReference type="EMBL" id="NEM92013.1"/>
    </source>
</evidence>
<name>A0A7C9PNZ7_9MICO</name>
<dbReference type="EMBL" id="JAAGWZ010000003">
    <property type="protein sequence ID" value="NEM92013.1"/>
    <property type="molecule type" value="Genomic_DNA"/>
</dbReference>
<keyword evidence="3" id="KW-1185">Reference proteome</keyword>
<feature type="transmembrane region" description="Helical" evidence="1">
    <location>
        <begin position="40"/>
        <end position="61"/>
    </location>
</feature>
<proteinExistence type="predicted"/>
<gene>
    <name evidence="2" type="ORF">G3T37_11680</name>
</gene>
<feature type="transmembrane region" description="Helical" evidence="1">
    <location>
        <begin position="12"/>
        <end position="33"/>
    </location>
</feature>
<keyword evidence="1" id="KW-0812">Transmembrane</keyword>
<reference evidence="2 3" key="1">
    <citation type="journal article" date="2014" name="Int. J. Syst. Evol. Microbiol.">
        <title>Description of Galbitalea soli gen. nov., sp. nov., and Frondihabitans sucicola sp. nov.</title>
        <authorList>
            <person name="Kim S.J."/>
            <person name="Lim J.M."/>
            <person name="Ahn J.H."/>
            <person name="Weon H.Y."/>
            <person name="Hamada M."/>
            <person name="Suzuki K."/>
            <person name="Ahn T.Y."/>
            <person name="Kwon S.W."/>
        </authorList>
    </citation>
    <scope>NUCLEOTIDE SEQUENCE [LARGE SCALE GENOMIC DNA]</scope>
    <source>
        <strain evidence="2 3">NBRC 108727</strain>
    </source>
</reference>
<dbReference type="Proteomes" id="UP000479756">
    <property type="component" value="Unassembled WGS sequence"/>
</dbReference>
<dbReference type="RefSeq" id="WP_163474069.1">
    <property type="nucleotide sequence ID" value="NZ_JAAGWZ010000003.1"/>
</dbReference>
<keyword evidence="1" id="KW-1133">Transmembrane helix</keyword>
<evidence type="ECO:0000256" key="1">
    <source>
        <dbReference type="SAM" id="Phobius"/>
    </source>
</evidence>
<evidence type="ECO:0000313" key="3">
    <source>
        <dbReference type="Proteomes" id="UP000479756"/>
    </source>
</evidence>
<protein>
    <submittedName>
        <fullName evidence="2">Uncharacterized protein</fullName>
    </submittedName>
</protein>
<comment type="caution">
    <text evidence="2">The sequence shown here is derived from an EMBL/GenBank/DDBJ whole genome shotgun (WGS) entry which is preliminary data.</text>
</comment>
<accession>A0A7C9PNZ7</accession>
<sequence>MPYVETDAWPLLCFFAAIVCLGVALLVIMSYLAPGSRRRMLATLGATVVVIVGFVVTISGMRAGAAAYATADAAKHRQYVQQVRSWLRAEEGVTADTTTVEGLLSLQPEPVVVHGSPTLVRLVFRADTGQMDLVNVDNG</sequence>
<dbReference type="AlphaFoldDB" id="A0A7C9PNZ7"/>